<dbReference type="AlphaFoldDB" id="A0A1B6JTQ6"/>
<feature type="compositionally biased region" description="Low complexity" evidence="2">
    <location>
        <begin position="163"/>
        <end position="183"/>
    </location>
</feature>
<feature type="region of interest" description="Disordered" evidence="2">
    <location>
        <begin position="163"/>
        <end position="191"/>
    </location>
</feature>
<feature type="non-terminal residue" evidence="3">
    <location>
        <position position="191"/>
    </location>
</feature>
<feature type="non-terminal residue" evidence="3">
    <location>
        <position position="1"/>
    </location>
</feature>
<proteinExistence type="predicted"/>
<feature type="region of interest" description="Disordered" evidence="2">
    <location>
        <begin position="41"/>
        <end position="64"/>
    </location>
</feature>
<evidence type="ECO:0000256" key="1">
    <source>
        <dbReference type="SAM" id="Coils"/>
    </source>
</evidence>
<feature type="coiled-coil region" evidence="1">
    <location>
        <begin position="115"/>
        <end position="149"/>
    </location>
</feature>
<gene>
    <name evidence="3" type="ORF">g.4067</name>
</gene>
<sequence length="191" mass="21305">QVLSPTVITKTLTHTTPNKKFKMGPVTALPNSTTTNLIKTPSVQSATSSKSDEMRPNRYNDVINSNNKAVNTPIYMDTQYQLNALIEKCMSLQKSLDNKDNTGPDFQTQILLNELNKYKGENESLKTAITMLQEEITSFENKLQELTLLKGTCFNCFPPMQLSQSTSKASASSSSTWTQVTQSNKKTSRPR</sequence>
<accession>A0A1B6JTQ6</accession>
<organism evidence="3">
    <name type="scientific">Homalodisca liturata</name>
    <dbReference type="NCBI Taxonomy" id="320908"/>
    <lineage>
        <taxon>Eukaryota</taxon>
        <taxon>Metazoa</taxon>
        <taxon>Ecdysozoa</taxon>
        <taxon>Arthropoda</taxon>
        <taxon>Hexapoda</taxon>
        <taxon>Insecta</taxon>
        <taxon>Pterygota</taxon>
        <taxon>Neoptera</taxon>
        <taxon>Paraneoptera</taxon>
        <taxon>Hemiptera</taxon>
        <taxon>Auchenorrhyncha</taxon>
        <taxon>Membracoidea</taxon>
        <taxon>Cicadellidae</taxon>
        <taxon>Cicadellinae</taxon>
        <taxon>Proconiini</taxon>
        <taxon>Homalodisca</taxon>
    </lineage>
</organism>
<protein>
    <submittedName>
        <fullName evidence="3">Uncharacterized protein</fullName>
    </submittedName>
</protein>
<dbReference type="EMBL" id="GECU01005119">
    <property type="protein sequence ID" value="JAT02588.1"/>
    <property type="molecule type" value="Transcribed_RNA"/>
</dbReference>
<keyword evidence="1" id="KW-0175">Coiled coil</keyword>
<reference evidence="3" key="1">
    <citation type="submission" date="2015-11" db="EMBL/GenBank/DDBJ databases">
        <title>De novo transcriptome assembly of four potential Pierce s Disease insect vectors from Arizona vineyards.</title>
        <authorList>
            <person name="Tassone E.E."/>
        </authorList>
    </citation>
    <scope>NUCLEOTIDE SEQUENCE</scope>
</reference>
<name>A0A1B6JTQ6_9HEMI</name>
<evidence type="ECO:0000313" key="3">
    <source>
        <dbReference type="EMBL" id="JAT02588.1"/>
    </source>
</evidence>
<evidence type="ECO:0000256" key="2">
    <source>
        <dbReference type="SAM" id="MobiDB-lite"/>
    </source>
</evidence>